<comment type="caution">
    <text evidence="2">The sequence shown here is derived from an EMBL/GenBank/DDBJ whole genome shotgun (WGS) entry which is preliminary data.</text>
</comment>
<feature type="compositionally biased region" description="Acidic residues" evidence="1">
    <location>
        <begin position="970"/>
        <end position="981"/>
    </location>
</feature>
<feature type="region of interest" description="Disordered" evidence="1">
    <location>
        <begin position="2002"/>
        <end position="2137"/>
    </location>
</feature>
<evidence type="ECO:0000313" key="2">
    <source>
        <dbReference type="EMBL" id="KPI87599.1"/>
    </source>
</evidence>
<feature type="region of interest" description="Disordered" evidence="1">
    <location>
        <begin position="98"/>
        <end position="122"/>
    </location>
</feature>
<protein>
    <submittedName>
        <fullName evidence="2">Uncharacterized protein</fullName>
    </submittedName>
</protein>
<feature type="region of interest" description="Disordered" evidence="1">
    <location>
        <begin position="1962"/>
        <end position="1988"/>
    </location>
</feature>
<feature type="compositionally biased region" description="Low complexity" evidence="1">
    <location>
        <begin position="1970"/>
        <end position="1988"/>
    </location>
</feature>
<feature type="compositionally biased region" description="Low complexity" evidence="1">
    <location>
        <begin position="2122"/>
        <end position="2131"/>
    </location>
</feature>
<feature type="compositionally biased region" description="Low complexity" evidence="1">
    <location>
        <begin position="2103"/>
        <end position="2115"/>
    </location>
</feature>
<organism evidence="2 3">
    <name type="scientific">Leptomonas seymouri</name>
    <dbReference type="NCBI Taxonomy" id="5684"/>
    <lineage>
        <taxon>Eukaryota</taxon>
        <taxon>Discoba</taxon>
        <taxon>Euglenozoa</taxon>
        <taxon>Kinetoplastea</taxon>
        <taxon>Metakinetoplastina</taxon>
        <taxon>Trypanosomatida</taxon>
        <taxon>Trypanosomatidae</taxon>
        <taxon>Leishmaniinae</taxon>
        <taxon>Leptomonas</taxon>
    </lineage>
</organism>
<evidence type="ECO:0000313" key="3">
    <source>
        <dbReference type="Proteomes" id="UP000038009"/>
    </source>
</evidence>
<keyword evidence="3" id="KW-1185">Reference proteome</keyword>
<feature type="compositionally biased region" description="Low complexity" evidence="1">
    <location>
        <begin position="1812"/>
        <end position="1831"/>
    </location>
</feature>
<feature type="region of interest" description="Disordered" evidence="1">
    <location>
        <begin position="1812"/>
        <end position="1842"/>
    </location>
</feature>
<feature type="compositionally biased region" description="Low complexity" evidence="1">
    <location>
        <begin position="872"/>
        <end position="891"/>
    </location>
</feature>
<reference evidence="2 3" key="1">
    <citation type="journal article" date="2015" name="PLoS Pathog.">
        <title>Leptomonas seymouri: Adaptations to the Dixenous Life Cycle Analyzed by Genome Sequencing, Transcriptome Profiling and Co-infection with Leishmania donovani.</title>
        <authorList>
            <person name="Kraeva N."/>
            <person name="Butenko A."/>
            <person name="Hlavacova J."/>
            <person name="Kostygov A."/>
            <person name="Myskova J."/>
            <person name="Grybchuk D."/>
            <person name="Lestinova T."/>
            <person name="Votypka J."/>
            <person name="Volf P."/>
            <person name="Opperdoes F."/>
            <person name="Flegontov P."/>
            <person name="Lukes J."/>
            <person name="Yurchenko V."/>
        </authorList>
    </citation>
    <scope>NUCLEOTIDE SEQUENCE [LARGE SCALE GENOMIC DNA]</scope>
    <source>
        <strain evidence="2 3">ATCC 30220</strain>
    </source>
</reference>
<feature type="region of interest" description="Disordered" evidence="1">
    <location>
        <begin position="146"/>
        <end position="165"/>
    </location>
</feature>
<gene>
    <name evidence="2" type="ORF">ABL78_3308</name>
</gene>
<name>A0A0N0P6G7_LEPSE</name>
<feature type="region of interest" description="Disordered" evidence="1">
    <location>
        <begin position="1252"/>
        <end position="1288"/>
    </location>
</feature>
<feature type="region of interest" description="Disordered" evidence="1">
    <location>
        <begin position="176"/>
        <end position="203"/>
    </location>
</feature>
<dbReference type="Proteomes" id="UP000038009">
    <property type="component" value="Unassembled WGS sequence"/>
</dbReference>
<dbReference type="PANTHER" id="PTHR24216:SF65">
    <property type="entry name" value="PAXILLIN-LIKE PROTEIN 1"/>
    <property type="match status" value="1"/>
</dbReference>
<dbReference type="OMA" id="ASCPYLI"/>
<feature type="compositionally biased region" description="Low complexity" evidence="1">
    <location>
        <begin position="180"/>
        <end position="203"/>
    </location>
</feature>
<feature type="compositionally biased region" description="Low complexity" evidence="1">
    <location>
        <begin position="982"/>
        <end position="992"/>
    </location>
</feature>
<sequence length="2137" mass="226007">MLRRRVAGPRSPHPVLLRIFCFPSASNGYSRVRCGGCGRAALCTSTRYLSAASSCGGGSSLFTASPSLLYIYKPPGTSSNETSRLPWYHRTSSTTAAPDAAAAFSSEGAVGPAPHSPSPLHQQAISSILKSASTKITSPASVAAAAASPSAAHPHPQSSHSTAFTVAPAQAQPQSIAVGASAATAPSSSPSSPSPPSSSTEPPYAFASAAAQAITSAATAAALRRGDSGALRLTPARRMSAISGPTLDARVEDIVKVEETLASELTLPKVVQLLIDPQAEGVERITMSELAAMQPKRQLLAVGGKKEWLQWIQQSTYYQQATRLAAESPAQDLAALQQAGIHSLQQWLEHPQLVKVSARTRSALDTAVEQSVEAYMSEVAQLVNTSNAVDDTLTHWVSDVIGKFILDSLQVPLDRASQAMWNARKDWMPAEVVCSRGAGGTTGSTPSHFAGPATANRGADVTGGGAPQSAESRVLSEVLSSAPDGRNGSGSPPPRQRHVLRPGEACTLEHYLRFLQKVVSSVRKDYVANHAAMGRGVGGRGDEQAEQEIIERSHGVIAAAFTQLLEQAVLHQLPPELKTLQHSGYLALDRVPGLLKRAGSLLHLRAVPVRFFVFHSSVEEAAAAAAAAARGGNTSSRHDATTGLSLDVPLFYPPGTFLSGSNSMDVTLGEWSGRPDPPSSTAGESGNVVDDATEQEYLSMLHRLRRRVDMLTVTSLYEVIAQPHRYGGNGFSAVEAIGLRQLFGPVKLLEDRLTTALHYPAAAADKPIHFVEAGPLSGKTALLEQLAERASRPGDKVVLVRYSGSATPYLPDLDDHPVAFAARFWFRVALASCPYLIRTEELYSRAPRSVYWWGHKKNWSWERYQSLLQSAQNAGAGHRQHQQQQQQQQHGSVASTPAQLASILVDDVDRALGAMQLKWGDAAALSAAAAARASQSALSGGAGRDLSVSLSAASLPAATAAAQKAQQAENEVDEEEDEDGDGSNSSGVAHRSPASLLAATATPTPSLEQQRQQVVALWLSTGKSVEEHLSTCFTQLSAAVGQVNFVFTGTAVAPLLLAHCATPCRRYYLPLSGGVGLQSRLRVLPLLATLHALHLTHHLDMPGLLYEVLKNCPALTGKALELFWSHRVSTMDLRTGLPRLTMGSGSAHPQLMQSYVPRELFAELPLYTTLLQHPRRMRRRLVELLQRQLSSPTGYLSTELDTTPQDVKDGLVLPHNLTSSQVHPFALFAIFSRQDAMDERVFNSEGQLLDGSEAAAEGAHEADDEADCADSAKKNGEGTGGNDSHLSDAAAATRLRRRTGVGSNERKVVRAWAEVWAEYRSVVSSLSTSPTRKRDAMRILLHGALLLRSAAVAGAQLELNLKVPSYGFPLLASETRVRSSSSSGGGGTHASHHHHRGDSLIRAPTCETVRRATAAYKMFFSSAAPSHFPFRPMVGLNGGCDVVFVCGSTLALYDIVTTTAQLRQIVGRCAEALLGVLHVLERQVFPVDRVRAVQFVTVVSLDEPRPGVADVSSASGGDVVYGRRRGSGARSSLPSSAATAGGLSVDVFNSLAAPTVPYYLDYEAVFEDHVMDRLRELQQALGITKDFRTLKDLLNEIEQTHRVRVMQDIVSTPEEVESLFSPTLLQLVPDATVLPPYTSAVVSAAELMMQAMKGSNSSAVGNRSTLASSSSSGGAGASAALAGGGVGGAAALASGVSRRGADDSATFSIDDDDDDDADYVNLGEEEVVPGAELDDVASDVRLSRDASTRNELFVADHEHLHESAELLEAILNDNLDMMSNSSARLQEQREETARDLRHDLVMEDRINYNAPAPSIASPAAPAGSSNQSQAALPQRAAGPGRWAADDAEADALAWLHDIVTPERLIAGLKGTAPGAGTPLANAVTTTSAPLPGAGIPASEIAMQATPHQGEPSSPILSAQQQLVSPLAGVVPPVMSGLMGPWTPNVAAPGGAENISTVFPRTAAKRDDGSGSKSTNSSTTNSPANANEASINGAWKGAVEEIEEGSDNGNGTVSPERDASEEEEGESEEEEELNLQKLFDAVGRRHRNSSGRTTATASSRRQRHGNRASAGRRTEEAKPKRGATGGSRSKLKTPPAAAKRRRTSGAASSSSSSSAANKKRAKASASSGNKKGSTSKRR</sequence>
<dbReference type="VEuPathDB" id="TriTrypDB:Lsey_0080_0060"/>
<dbReference type="PANTHER" id="PTHR24216">
    <property type="entry name" value="PAXILLIN-RELATED"/>
    <property type="match status" value="1"/>
</dbReference>
<dbReference type="EMBL" id="LJSK01000080">
    <property type="protein sequence ID" value="KPI87599.1"/>
    <property type="molecule type" value="Genomic_DNA"/>
</dbReference>
<proteinExistence type="predicted"/>
<feature type="region of interest" description="Disordered" evidence="1">
    <location>
        <begin position="1656"/>
        <end position="1679"/>
    </location>
</feature>
<feature type="compositionally biased region" description="Polar residues" evidence="1">
    <location>
        <begin position="1656"/>
        <end position="1666"/>
    </location>
</feature>
<evidence type="ECO:0000256" key="1">
    <source>
        <dbReference type="SAM" id="MobiDB-lite"/>
    </source>
</evidence>
<dbReference type="OrthoDB" id="273113at2759"/>
<feature type="compositionally biased region" description="Low complexity" evidence="1">
    <location>
        <begin position="1667"/>
        <end position="1679"/>
    </location>
</feature>
<feature type="compositionally biased region" description="Low complexity" evidence="1">
    <location>
        <begin position="146"/>
        <end position="163"/>
    </location>
</feature>
<accession>A0A0N0P6G7</accession>
<feature type="region of interest" description="Disordered" evidence="1">
    <location>
        <begin position="961"/>
        <end position="992"/>
    </location>
</feature>
<feature type="compositionally biased region" description="Low complexity" evidence="1">
    <location>
        <begin position="2049"/>
        <end position="2058"/>
    </location>
</feature>
<feature type="region of interest" description="Disordered" evidence="1">
    <location>
        <begin position="438"/>
        <end position="499"/>
    </location>
</feature>
<feature type="region of interest" description="Disordered" evidence="1">
    <location>
        <begin position="872"/>
        <end position="895"/>
    </location>
</feature>
<feature type="compositionally biased region" description="Acidic residues" evidence="1">
    <location>
        <begin position="2018"/>
        <end position="2032"/>
    </location>
</feature>
<feature type="compositionally biased region" description="Low complexity" evidence="1">
    <location>
        <begin position="98"/>
        <end position="109"/>
    </location>
</feature>